<dbReference type="AlphaFoldDB" id="A0A9N9Q6Q0"/>
<dbReference type="PANTHER" id="PTHR47784:SF7">
    <property type="entry name" value="ZN(II)2CYS6 TRANSCRIPTION FACTOR (EUROFUNG)"/>
    <property type="match status" value="1"/>
</dbReference>
<evidence type="ECO:0000256" key="2">
    <source>
        <dbReference type="SAM" id="MobiDB-lite"/>
    </source>
</evidence>
<reference evidence="4" key="1">
    <citation type="submission" date="2021-07" db="EMBL/GenBank/DDBJ databases">
        <authorList>
            <person name="Durling M."/>
        </authorList>
    </citation>
    <scope>NUCLEOTIDE SEQUENCE</scope>
</reference>
<dbReference type="PROSITE" id="PS00463">
    <property type="entry name" value="ZN2_CY6_FUNGAL_1"/>
    <property type="match status" value="1"/>
</dbReference>
<feature type="compositionally biased region" description="Polar residues" evidence="2">
    <location>
        <begin position="71"/>
        <end position="88"/>
    </location>
</feature>
<protein>
    <recommendedName>
        <fullName evidence="3">Zn(2)-C6 fungal-type domain-containing protein</fullName>
    </recommendedName>
</protein>
<dbReference type="Pfam" id="PF00172">
    <property type="entry name" value="Zn_clus"/>
    <property type="match status" value="1"/>
</dbReference>
<dbReference type="Proteomes" id="UP000701801">
    <property type="component" value="Unassembled WGS sequence"/>
</dbReference>
<dbReference type="SMART" id="SM00066">
    <property type="entry name" value="GAL4"/>
    <property type="match status" value="1"/>
</dbReference>
<dbReference type="InterPro" id="IPR021858">
    <property type="entry name" value="Fun_TF"/>
</dbReference>
<feature type="domain" description="Zn(2)-C6 fungal-type" evidence="3">
    <location>
        <begin position="134"/>
        <end position="164"/>
    </location>
</feature>
<dbReference type="Pfam" id="PF11951">
    <property type="entry name" value="Fungal_trans_2"/>
    <property type="match status" value="1"/>
</dbReference>
<accession>A0A9N9Q6Q0</accession>
<gene>
    <name evidence="4" type="ORF">HYALB_00013920</name>
</gene>
<keyword evidence="1" id="KW-0539">Nucleus</keyword>
<dbReference type="InterPro" id="IPR053157">
    <property type="entry name" value="Sterol_Uptake_Regulator"/>
</dbReference>
<dbReference type="OrthoDB" id="416217at2759"/>
<name>A0A9N9Q6Q0_9HELO</name>
<dbReference type="PROSITE" id="PS50048">
    <property type="entry name" value="ZN2_CY6_FUNGAL_2"/>
    <property type="match status" value="1"/>
</dbReference>
<dbReference type="Gene3D" id="4.10.240.10">
    <property type="entry name" value="Zn(2)-C6 fungal-type DNA-binding domain"/>
    <property type="match status" value="1"/>
</dbReference>
<dbReference type="EMBL" id="CAJVRM010000533">
    <property type="protein sequence ID" value="CAG8981885.1"/>
    <property type="molecule type" value="Genomic_DNA"/>
</dbReference>
<dbReference type="GO" id="GO:0001228">
    <property type="term" value="F:DNA-binding transcription activator activity, RNA polymerase II-specific"/>
    <property type="evidence" value="ECO:0007669"/>
    <property type="project" value="TreeGrafter"/>
</dbReference>
<evidence type="ECO:0000256" key="1">
    <source>
        <dbReference type="ARBA" id="ARBA00023242"/>
    </source>
</evidence>
<dbReference type="InterPro" id="IPR036864">
    <property type="entry name" value="Zn2-C6_fun-type_DNA-bd_sf"/>
</dbReference>
<evidence type="ECO:0000313" key="5">
    <source>
        <dbReference type="Proteomes" id="UP000701801"/>
    </source>
</evidence>
<dbReference type="CDD" id="cd00067">
    <property type="entry name" value="GAL4"/>
    <property type="match status" value="1"/>
</dbReference>
<dbReference type="PANTHER" id="PTHR47784">
    <property type="entry name" value="STEROL UPTAKE CONTROL PROTEIN 2"/>
    <property type="match status" value="1"/>
</dbReference>
<keyword evidence="5" id="KW-1185">Reference proteome</keyword>
<dbReference type="SUPFAM" id="SSF57701">
    <property type="entry name" value="Zn2/Cys6 DNA-binding domain"/>
    <property type="match status" value="1"/>
</dbReference>
<feature type="region of interest" description="Disordered" evidence="2">
    <location>
        <begin position="43"/>
        <end position="131"/>
    </location>
</feature>
<sequence>MVSLAQLQSADSSYHANFKTLWDEFCMVQKSISLILLCNPTTSSAPMRTVGPGQRRSHDEGDSSLEPSLLLQKQNPSLSNPHTLSENNSKPRDNSRFSPSENISGKIPYVGGGLVPSTRIPKESRKGHKKSRRGCFSCKRRKIKCQETQPSCENCIKIQSSCVYPQPQTLSALHESSAYAANPVTSINLQATPVIFSLADMRLFHHFLQDAYPHLPVGNDTAWTTQVPLIAHHNEYVMHAILGMAATHLQLVTGTPLCTTALQHRVHAIAGSNQALSRPTRTGVDGDALLASCYLLVFQSSYMADGMREFFRMIRGCAMLTMQLRAENIPMAFFLPNKYHFSVMQERLVDLPVIDERLVESARKSLELLPHDRFDCWHTAFYNSLISTLDSLAISSLQSYFKFLLIYQDLLKMDTLFFNSFLDHSNHLAHILLVHLLAIELILEPIIEREFGGRRRPMSSRFHLDWISCACNEMPVNMRHYLKWPSEMADLFGRSTLRGKGLV</sequence>
<comment type="caution">
    <text evidence="4">The sequence shown here is derived from an EMBL/GenBank/DDBJ whole genome shotgun (WGS) entry which is preliminary data.</text>
</comment>
<organism evidence="4 5">
    <name type="scientific">Hymenoscyphus albidus</name>
    <dbReference type="NCBI Taxonomy" id="595503"/>
    <lineage>
        <taxon>Eukaryota</taxon>
        <taxon>Fungi</taxon>
        <taxon>Dikarya</taxon>
        <taxon>Ascomycota</taxon>
        <taxon>Pezizomycotina</taxon>
        <taxon>Leotiomycetes</taxon>
        <taxon>Helotiales</taxon>
        <taxon>Helotiaceae</taxon>
        <taxon>Hymenoscyphus</taxon>
    </lineage>
</organism>
<dbReference type="GO" id="GO:0008270">
    <property type="term" value="F:zinc ion binding"/>
    <property type="evidence" value="ECO:0007669"/>
    <property type="project" value="InterPro"/>
</dbReference>
<proteinExistence type="predicted"/>
<evidence type="ECO:0000313" key="4">
    <source>
        <dbReference type="EMBL" id="CAG8981885.1"/>
    </source>
</evidence>
<evidence type="ECO:0000259" key="3">
    <source>
        <dbReference type="PROSITE" id="PS50048"/>
    </source>
</evidence>
<dbReference type="InterPro" id="IPR001138">
    <property type="entry name" value="Zn2Cys6_DnaBD"/>
</dbReference>